<evidence type="ECO:0000256" key="8">
    <source>
        <dbReference type="SAM" id="Phobius"/>
    </source>
</evidence>
<name>A0ABX8ICW4_9ASCO</name>
<dbReference type="PROSITE" id="PS50072">
    <property type="entry name" value="CSA_PPIASE_2"/>
    <property type="match status" value="1"/>
</dbReference>
<keyword evidence="8" id="KW-0472">Membrane</keyword>
<evidence type="ECO:0000256" key="4">
    <source>
        <dbReference type="ARBA" id="ARBA00023235"/>
    </source>
</evidence>
<evidence type="ECO:0000256" key="5">
    <source>
        <dbReference type="ARBA" id="ARBA00049785"/>
    </source>
</evidence>
<proteinExistence type="predicted"/>
<evidence type="ECO:0000256" key="3">
    <source>
        <dbReference type="ARBA" id="ARBA00023110"/>
    </source>
</evidence>
<dbReference type="Proteomes" id="UP000825434">
    <property type="component" value="Chromosome 7"/>
</dbReference>
<dbReference type="InterPro" id="IPR020892">
    <property type="entry name" value="Cyclophilin-type_PPIase_CS"/>
</dbReference>
<dbReference type="Gene3D" id="3.30.70.330">
    <property type="match status" value="1"/>
</dbReference>
<dbReference type="EMBL" id="CP076667">
    <property type="protein sequence ID" value="QWU90324.1"/>
    <property type="molecule type" value="Genomic_DNA"/>
</dbReference>
<dbReference type="PANTHER" id="PTHR11071">
    <property type="entry name" value="PEPTIDYL-PROLYL CIS-TRANS ISOMERASE"/>
    <property type="match status" value="1"/>
</dbReference>
<protein>
    <recommendedName>
        <fullName evidence="2">peptidylprolyl isomerase</fullName>
        <ecNumber evidence="2">5.2.1.8</ecNumber>
    </recommendedName>
    <alternativeName>
        <fullName evidence="5">Cyclophilin E</fullName>
    </alternativeName>
</protein>
<evidence type="ECO:0000313" key="12">
    <source>
        <dbReference type="Proteomes" id="UP000825434"/>
    </source>
</evidence>
<evidence type="ECO:0000259" key="10">
    <source>
        <dbReference type="PROSITE" id="PS50102"/>
    </source>
</evidence>
<keyword evidence="8" id="KW-1133">Transmembrane helix</keyword>
<evidence type="ECO:0000259" key="9">
    <source>
        <dbReference type="PROSITE" id="PS50072"/>
    </source>
</evidence>
<evidence type="ECO:0000256" key="2">
    <source>
        <dbReference type="ARBA" id="ARBA00013194"/>
    </source>
</evidence>
<dbReference type="InterPro" id="IPR012677">
    <property type="entry name" value="Nucleotide-bd_a/b_plait_sf"/>
</dbReference>
<dbReference type="SUPFAM" id="SSF50891">
    <property type="entry name" value="Cyclophilin-like"/>
    <property type="match status" value="1"/>
</dbReference>
<dbReference type="Pfam" id="PF00076">
    <property type="entry name" value="RRM_1"/>
    <property type="match status" value="1"/>
</dbReference>
<dbReference type="InterPro" id="IPR035979">
    <property type="entry name" value="RBD_domain_sf"/>
</dbReference>
<dbReference type="Gene3D" id="2.40.100.10">
    <property type="entry name" value="Cyclophilin-like"/>
    <property type="match status" value="1"/>
</dbReference>
<feature type="domain" description="PPIase cyclophilin-type" evidence="9">
    <location>
        <begin position="1"/>
        <end position="152"/>
    </location>
</feature>
<evidence type="ECO:0000256" key="7">
    <source>
        <dbReference type="SAM" id="MobiDB-lite"/>
    </source>
</evidence>
<dbReference type="EC" id="5.2.1.8" evidence="2"/>
<feature type="transmembrane region" description="Helical" evidence="8">
    <location>
        <begin position="199"/>
        <end position="216"/>
    </location>
</feature>
<sequence>MAYYGHITIALFGEEAPKTVENFMALANMTKGYGYRNVKFHRIVKDFVVQGGDFEKGDGTGGYSIYGKKFPDETFSIPHNKKGRLSMANSGPNTNGAQFFITTTQDCSWLNGKHVVFGQLVGGMDIIEEMNNVTLDENGKPSVNYFITGGQSTKIDTKNQKSYEQLKKEEEIYQAALRGETTLINDQVHPVETLQEDSMGGYIFLGAFCLVVLLAWRMTKKVRRSMGPIRALPINLIPTMDLPIVLVKNLPYDASSSSLLELFSKYGPVNQLRISDGSAPAGTCYVVYTEMEDAKRAARELSGINFMNRYLVSGLFKADTDILQEAILEQRREALEAPEEQDGDTVNEENGQEKSSGENTEEETNGK</sequence>
<evidence type="ECO:0000256" key="1">
    <source>
        <dbReference type="ARBA" id="ARBA00000971"/>
    </source>
</evidence>
<keyword evidence="3" id="KW-0697">Rotamase</keyword>
<dbReference type="InterPro" id="IPR000504">
    <property type="entry name" value="RRM_dom"/>
</dbReference>
<keyword evidence="6" id="KW-0694">RNA-binding</keyword>
<keyword evidence="4" id="KW-0413">Isomerase</keyword>
<feature type="region of interest" description="Disordered" evidence="7">
    <location>
        <begin position="333"/>
        <end position="367"/>
    </location>
</feature>
<dbReference type="SMART" id="SM00360">
    <property type="entry name" value="RRM"/>
    <property type="match status" value="1"/>
</dbReference>
<organism evidence="11 12">
    <name type="scientific">Candidozyma haemuli</name>
    <dbReference type="NCBI Taxonomy" id="45357"/>
    <lineage>
        <taxon>Eukaryota</taxon>
        <taxon>Fungi</taxon>
        <taxon>Dikarya</taxon>
        <taxon>Ascomycota</taxon>
        <taxon>Saccharomycotina</taxon>
        <taxon>Pichiomycetes</taxon>
        <taxon>Metschnikowiaceae</taxon>
        <taxon>Candidozyma</taxon>
    </lineage>
</organism>
<dbReference type="PROSITE" id="PS00170">
    <property type="entry name" value="CSA_PPIASE_1"/>
    <property type="match status" value="1"/>
</dbReference>
<accession>A0ABX8ICW4</accession>
<evidence type="ECO:0000313" key="11">
    <source>
        <dbReference type="EMBL" id="QWU90324.1"/>
    </source>
</evidence>
<keyword evidence="8" id="KW-0812">Transmembrane</keyword>
<dbReference type="InterPro" id="IPR029000">
    <property type="entry name" value="Cyclophilin-like_dom_sf"/>
</dbReference>
<reference evidence="11 12" key="1">
    <citation type="submission" date="2021-06" db="EMBL/GenBank/DDBJ databases">
        <title>Candida outbreak in Lebanon.</title>
        <authorList>
            <person name="Finianos M."/>
        </authorList>
    </citation>
    <scope>NUCLEOTIDE SEQUENCE [LARGE SCALE GENOMIC DNA]</scope>
    <source>
        <strain evidence="11">CA3LBN</strain>
    </source>
</reference>
<feature type="domain" description="RRM" evidence="10">
    <location>
        <begin position="243"/>
        <end position="318"/>
    </location>
</feature>
<dbReference type="SUPFAM" id="SSF54928">
    <property type="entry name" value="RNA-binding domain, RBD"/>
    <property type="match status" value="1"/>
</dbReference>
<dbReference type="InterPro" id="IPR002130">
    <property type="entry name" value="Cyclophilin-type_PPIase_dom"/>
</dbReference>
<dbReference type="PROSITE" id="PS50102">
    <property type="entry name" value="RRM"/>
    <property type="match status" value="1"/>
</dbReference>
<feature type="compositionally biased region" description="Acidic residues" evidence="7">
    <location>
        <begin position="336"/>
        <end position="347"/>
    </location>
</feature>
<dbReference type="PRINTS" id="PR00153">
    <property type="entry name" value="CSAPPISMRASE"/>
</dbReference>
<dbReference type="Pfam" id="PF00160">
    <property type="entry name" value="Pro_isomerase"/>
    <property type="match status" value="1"/>
</dbReference>
<dbReference type="PANTHER" id="PTHR11071:SF561">
    <property type="entry name" value="PEPTIDYL-PROLYL CIS-TRANS ISOMERASE D-RELATED"/>
    <property type="match status" value="1"/>
</dbReference>
<comment type="catalytic activity">
    <reaction evidence="1">
        <text>[protein]-peptidylproline (omega=180) = [protein]-peptidylproline (omega=0)</text>
        <dbReference type="Rhea" id="RHEA:16237"/>
        <dbReference type="Rhea" id="RHEA-COMP:10747"/>
        <dbReference type="Rhea" id="RHEA-COMP:10748"/>
        <dbReference type="ChEBI" id="CHEBI:83833"/>
        <dbReference type="ChEBI" id="CHEBI:83834"/>
        <dbReference type="EC" id="5.2.1.8"/>
    </reaction>
</comment>
<gene>
    <name evidence="11" type="ORF">CA3LBN_004685</name>
</gene>
<keyword evidence="12" id="KW-1185">Reference proteome</keyword>
<evidence type="ECO:0000256" key="6">
    <source>
        <dbReference type="PROSITE-ProRule" id="PRU00176"/>
    </source>
</evidence>